<dbReference type="SMART" id="SM00408">
    <property type="entry name" value="IGc2"/>
    <property type="match status" value="4"/>
</dbReference>
<evidence type="ECO:0000313" key="7">
    <source>
        <dbReference type="Proteomes" id="UP000596742"/>
    </source>
</evidence>
<proteinExistence type="predicted"/>
<name>A0A8B6DSK0_MYTGA</name>
<dbReference type="Proteomes" id="UP000596742">
    <property type="component" value="Unassembled WGS sequence"/>
</dbReference>
<evidence type="ECO:0000259" key="5">
    <source>
        <dbReference type="PROSITE" id="PS50835"/>
    </source>
</evidence>
<dbReference type="PROSITE" id="PS50041">
    <property type="entry name" value="C_TYPE_LECTIN_2"/>
    <property type="match status" value="1"/>
</dbReference>
<protein>
    <recommendedName>
        <fullName evidence="8">HMCN</fullName>
    </recommendedName>
</protein>
<keyword evidence="3" id="KW-0812">Transmembrane</keyword>
<dbReference type="InterPro" id="IPR036179">
    <property type="entry name" value="Ig-like_dom_sf"/>
</dbReference>
<reference evidence="6" key="1">
    <citation type="submission" date="2018-11" db="EMBL/GenBank/DDBJ databases">
        <authorList>
            <person name="Alioto T."/>
            <person name="Alioto T."/>
        </authorList>
    </citation>
    <scope>NUCLEOTIDE SEQUENCE</scope>
</reference>
<feature type="transmembrane region" description="Helical" evidence="3">
    <location>
        <begin position="619"/>
        <end position="640"/>
    </location>
</feature>
<dbReference type="InterPro" id="IPR016186">
    <property type="entry name" value="C-type_lectin-like/link_sf"/>
</dbReference>
<dbReference type="SMART" id="SM00409">
    <property type="entry name" value="IG"/>
    <property type="match status" value="4"/>
</dbReference>
<dbReference type="OrthoDB" id="6074878at2759"/>
<evidence type="ECO:0000256" key="3">
    <source>
        <dbReference type="SAM" id="Phobius"/>
    </source>
</evidence>
<dbReference type="Gene3D" id="2.60.40.10">
    <property type="entry name" value="Immunoglobulins"/>
    <property type="match status" value="4"/>
</dbReference>
<evidence type="ECO:0000313" key="6">
    <source>
        <dbReference type="EMBL" id="VDI23422.1"/>
    </source>
</evidence>
<dbReference type="InterPro" id="IPR003599">
    <property type="entry name" value="Ig_sub"/>
</dbReference>
<feature type="domain" description="Ig-like" evidence="5">
    <location>
        <begin position="365"/>
        <end position="446"/>
    </location>
</feature>
<gene>
    <name evidence="6" type="ORF">MGAL_10B079164</name>
</gene>
<accession>A0A8B6DSK0</accession>
<dbReference type="InterPro" id="IPR013783">
    <property type="entry name" value="Ig-like_fold"/>
</dbReference>
<dbReference type="EMBL" id="UYJE01003924">
    <property type="protein sequence ID" value="VDI23422.1"/>
    <property type="molecule type" value="Genomic_DNA"/>
</dbReference>
<dbReference type="PANTHER" id="PTHR44170">
    <property type="entry name" value="PROTEIN SIDEKICK"/>
    <property type="match status" value="1"/>
</dbReference>
<keyword evidence="3" id="KW-1133">Transmembrane helix</keyword>
<feature type="domain" description="Ig-like" evidence="5">
    <location>
        <begin position="151"/>
        <end position="249"/>
    </location>
</feature>
<dbReference type="Pfam" id="PF00059">
    <property type="entry name" value="Lectin_C"/>
    <property type="match status" value="1"/>
</dbReference>
<dbReference type="Pfam" id="PF13895">
    <property type="entry name" value="Ig_2"/>
    <property type="match status" value="1"/>
</dbReference>
<dbReference type="CDD" id="cd00096">
    <property type="entry name" value="Ig"/>
    <property type="match status" value="1"/>
</dbReference>
<dbReference type="InterPro" id="IPR007110">
    <property type="entry name" value="Ig-like_dom"/>
</dbReference>
<dbReference type="Pfam" id="PF07679">
    <property type="entry name" value="I-set"/>
    <property type="match status" value="1"/>
</dbReference>
<keyword evidence="3" id="KW-0472">Membrane</keyword>
<evidence type="ECO:0000256" key="2">
    <source>
        <dbReference type="ARBA" id="ARBA00023157"/>
    </source>
</evidence>
<dbReference type="InterPro" id="IPR016187">
    <property type="entry name" value="CTDL_fold"/>
</dbReference>
<keyword evidence="7" id="KW-1185">Reference proteome</keyword>
<dbReference type="Gene3D" id="3.10.100.10">
    <property type="entry name" value="Mannose-Binding Protein A, subunit A"/>
    <property type="match status" value="1"/>
</dbReference>
<keyword evidence="2" id="KW-1015">Disulfide bond</keyword>
<feature type="domain" description="Ig-like" evidence="5">
    <location>
        <begin position="252"/>
        <end position="341"/>
    </location>
</feature>
<feature type="domain" description="Ig-like" evidence="5">
    <location>
        <begin position="452"/>
        <end position="543"/>
    </location>
</feature>
<dbReference type="Pfam" id="PF13927">
    <property type="entry name" value="Ig_3"/>
    <property type="match status" value="2"/>
</dbReference>
<sequence length="658" mass="72456">MSCNASTIVYSDIDHHTSSFKSLLSGGYYYSNGVPSFTWLQAKQDCEARGMQLAKLDSQSDLDDAVAYMNSETGNNIANDIWVGMKYDMTSTPYVYRWISCDIPTFTTWYPGEPNNQERDPCIRLQRIGFTLRTIGCNQQYDYLCSDASPPYVYRNFSELSSPYHASVTFECPYCSILPILNVEWEFNNGTIVKVIDSSTNVSKYTGSTTSSTSLVIADVGESDMGSYSCHVTNSRGVGMGSSIGFTISDFPIVISPQFLYITKYGDSVVLNCSFRGLPEVTSIQWKIIHSRGIFLYNDAASTHYSSGTVMTPDLYIHSVNFQDVGNFTCEATNQVGTTVGDIITVDVIGVQAEISSPTYTVVYGEQVTLDCTIWSKPDLKNVSWEREINGTAVCVDLGNTSKYLGSNKTWHSLLILNADFSDAGKYYCQGETTDLSGRSSETLLDVIGGLPNIMINQTEVRVNASERITLFCEASGLPNVISVEWKKKQNGVFISFTGNIQGGDINSPPLTFSSTTLGDIGEYICTATNLLGNTASSPVLLDVIKNEPMCPCSCEFKRKLDYWASQNTTNYTMAELRVILAPVLEEIKRNLTVDKSTLTKTKLKYISAKDNRSSASQVGAVGIAFMTVVIGGLILIDILSIRRHVETIKSASKPFKF</sequence>
<evidence type="ECO:0008006" key="8">
    <source>
        <dbReference type="Google" id="ProtNLM"/>
    </source>
</evidence>
<dbReference type="AlphaFoldDB" id="A0A8B6DSK0"/>
<organism evidence="6 7">
    <name type="scientific">Mytilus galloprovincialis</name>
    <name type="common">Mediterranean mussel</name>
    <dbReference type="NCBI Taxonomy" id="29158"/>
    <lineage>
        <taxon>Eukaryota</taxon>
        <taxon>Metazoa</taxon>
        <taxon>Spiralia</taxon>
        <taxon>Lophotrochozoa</taxon>
        <taxon>Mollusca</taxon>
        <taxon>Bivalvia</taxon>
        <taxon>Autobranchia</taxon>
        <taxon>Pteriomorphia</taxon>
        <taxon>Mytilida</taxon>
        <taxon>Mytiloidea</taxon>
        <taxon>Mytilidae</taxon>
        <taxon>Mytilinae</taxon>
        <taxon>Mytilus</taxon>
    </lineage>
</organism>
<dbReference type="SMART" id="SM00034">
    <property type="entry name" value="CLECT"/>
    <property type="match status" value="1"/>
</dbReference>
<dbReference type="SUPFAM" id="SSF48726">
    <property type="entry name" value="Immunoglobulin"/>
    <property type="match status" value="4"/>
</dbReference>
<dbReference type="SUPFAM" id="SSF56436">
    <property type="entry name" value="C-type lectin-like"/>
    <property type="match status" value="1"/>
</dbReference>
<dbReference type="InterPro" id="IPR003598">
    <property type="entry name" value="Ig_sub2"/>
</dbReference>
<dbReference type="InterPro" id="IPR013098">
    <property type="entry name" value="Ig_I-set"/>
</dbReference>
<dbReference type="PANTHER" id="PTHR44170:SF6">
    <property type="entry name" value="CONTACTIN"/>
    <property type="match status" value="1"/>
</dbReference>
<evidence type="ECO:0000259" key="4">
    <source>
        <dbReference type="PROSITE" id="PS50041"/>
    </source>
</evidence>
<dbReference type="InterPro" id="IPR001304">
    <property type="entry name" value="C-type_lectin-like"/>
</dbReference>
<feature type="domain" description="C-type lectin" evidence="4">
    <location>
        <begin position="28"/>
        <end position="146"/>
    </location>
</feature>
<dbReference type="GO" id="GO:0098609">
    <property type="term" value="P:cell-cell adhesion"/>
    <property type="evidence" value="ECO:0007669"/>
    <property type="project" value="TreeGrafter"/>
</dbReference>
<dbReference type="CDD" id="cd00037">
    <property type="entry name" value="CLECT"/>
    <property type="match status" value="1"/>
</dbReference>
<dbReference type="PROSITE" id="PS50835">
    <property type="entry name" value="IG_LIKE"/>
    <property type="match status" value="4"/>
</dbReference>
<evidence type="ECO:0000256" key="1">
    <source>
        <dbReference type="ARBA" id="ARBA00022737"/>
    </source>
</evidence>
<keyword evidence="1" id="KW-0677">Repeat</keyword>
<comment type="caution">
    <text evidence="6">The sequence shown here is derived from an EMBL/GenBank/DDBJ whole genome shotgun (WGS) entry which is preliminary data.</text>
</comment>